<dbReference type="Pfam" id="PF01571">
    <property type="entry name" value="GCV_T"/>
    <property type="match status" value="1"/>
</dbReference>
<dbReference type="InterPro" id="IPR029043">
    <property type="entry name" value="GcvT/YgfZ_C"/>
</dbReference>
<reference evidence="2" key="1">
    <citation type="submission" date="2018-06" db="EMBL/GenBank/DDBJ databases">
        <authorList>
            <person name="Zhirakovskaya E."/>
        </authorList>
    </citation>
    <scope>NUCLEOTIDE SEQUENCE</scope>
</reference>
<accession>A0A3B0ZRZ0</accession>
<dbReference type="EMBL" id="UOFP01000315">
    <property type="protein sequence ID" value="VAW90202.1"/>
    <property type="molecule type" value="Genomic_DNA"/>
</dbReference>
<dbReference type="PANTHER" id="PTHR22602:SF0">
    <property type="entry name" value="TRANSFERASE CAF17, MITOCHONDRIAL-RELATED"/>
    <property type="match status" value="1"/>
</dbReference>
<dbReference type="AlphaFoldDB" id="A0A3B0ZRZ0"/>
<dbReference type="InterPro" id="IPR017703">
    <property type="entry name" value="YgfZ/GCV_T_CS"/>
</dbReference>
<dbReference type="GO" id="GO:0016226">
    <property type="term" value="P:iron-sulfur cluster assembly"/>
    <property type="evidence" value="ECO:0007669"/>
    <property type="project" value="TreeGrafter"/>
</dbReference>
<dbReference type="InterPro" id="IPR006222">
    <property type="entry name" value="GCVT_N"/>
</dbReference>
<dbReference type="SUPFAM" id="SSF103025">
    <property type="entry name" value="Folate-binding domain"/>
    <property type="match status" value="1"/>
</dbReference>
<evidence type="ECO:0000259" key="1">
    <source>
        <dbReference type="Pfam" id="PF01571"/>
    </source>
</evidence>
<proteinExistence type="predicted"/>
<dbReference type="Gene3D" id="3.30.70.1400">
    <property type="entry name" value="Aminomethyltransferase beta-barrel domains"/>
    <property type="match status" value="1"/>
</dbReference>
<dbReference type="Gene3D" id="2.40.30.160">
    <property type="match status" value="1"/>
</dbReference>
<gene>
    <name evidence="2" type="ORF">MNBD_GAMMA18-2491</name>
</gene>
<sequence>MKDNWKEYLEHDAGAVFNEIAVEHFGNPERESRVSTAGNTIMDLSQFGLIAIHGEDAINFMQNLFCNDVRNVDANNSQLSAICNAKGRILANFRIFMRGDSYYLQLPVSQVEGILKKLQMYKLMSKVDIVDASNSFVRIGCCGPTIEQELATISTTLPESVNDTIQQNKLTIIRISDALPRFELIGEFEEIKTAWQRLNVQAAPVGSYQWQLHDILNGIPNIESAVSEAFVPQTANLHKIGALSFTKGCYPGQEVVARSQYLGKLKRQMYLAHIDGDTPALPGDNVFNVDSGEVAGKVVDCQRSADQGYELLAVLRIADTKTATLTLNSTEGTKLEIGKLPYQEPDETA</sequence>
<organism evidence="2">
    <name type="scientific">hydrothermal vent metagenome</name>
    <dbReference type="NCBI Taxonomy" id="652676"/>
    <lineage>
        <taxon>unclassified sequences</taxon>
        <taxon>metagenomes</taxon>
        <taxon>ecological metagenomes</taxon>
    </lineage>
</organism>
<name>A0A3B0ZRZ0_9ZZZZ</name>
<dbReference type="NCBIfam" id="TIGR03317">
    <property type="entry name" value="ygfZ_signature"/>
    <property type="match status" value="1"/>
</dbReference>
<dbReference type="InterPro" id="IPR045179">
    <property type="entry name" value="YgfZ/GcvT"/>
</dbReference>
<evidence type="ECO:0000313" key="2">
    <source>
        <dbReference type="EMBL" id="VAW90202.1"/>
    </source>
</evidence>
<protein>
    <submittedName>
        <fullName evidence="2">tRNA-modifying protein YgfZ</fullName>
    </submittedName>
</protein>
<dbReference type="PIRSF" id="PIRSF006487">
    <property type="entry name" value="GcvT"/>
    <property type="match status" value="1"/>
</dbReference>
<dbReference type="Gene3D" id="3.30.70.1630">
    <property type="match status" value="1"/>
</dbReference>
<feature type="domain" description="GCVT N-terminal" evidence="1">
    <location>
        <begin position="29"/>
        <end position="155"/>
    </location>
</feature>
<dbReference type="SUPFAM" id="SSF101790">
    <property type="entry name" value="Aminomethyltransferase beta-barrel domain"/>
    <property type="match status" value="1"/>
</dbReference>
<dbReference type="PANTHER" id="PTHR22602">
    <property type="entry name" value="TRANSFERASE CAF17, MITOCHONDRIAL-RELATED"/>
    <property type="match status" value="1"/>
</dbReference>